<dbReference type="GO" id="GO:0016567">
    <property type="term" value="P:protein ubiquitination"/>
    <property type="evidence" value="ECO:0007669"/>
    <property type="project" value="UniProtKB-UniPathway"/>
</dbReference>
<proteinExistence type="predicted"/>
<dbReference type="Proteomes" id="UP000734854">
    <property type="component" value="Unassembled WGS sequence"/>
</dbReference>
<comment type="caution">
    <text evidence="2">The sequence shown here is derived from an EMBL/GenBank/DDBJ whole genome shotgun (WGS) entry which is preliminary data.</text>
</comment>
<evidence type="ECO:0000313" key="3">
    <source>
        <dbReference type="Proteomes" id="UP000734854"/>
    </source>
</evidence>
<dbReference type="UniPathway" id="UPA00143"/>
<dbReference type="EMBL" id="JACMSC010000011">
    <property type="protein sequence ID" value="KAG6498974.1"/>
    <property type="molecule type" value="Genomic_DNA"/>
</dbReference>
<keyword evidence="3" id="KW-1185">Reference proteome</keyword>
<sequence>MSPSMNIPHRPAGQRPATTPLPPPDLNNFHHGNPWFMGGAPVGSTRFGNYYTFSAAIGGLFPVLSFQVHGFPAATVAYGPGTGFPYGYGHAFQGGTMFMDFPGKFTMDNKLMSISRHCYFLLVLWLIVNRIPLN</sequence>
<protein>
    <submittedName>
        <fullName evidence="2">Uncharacterized protein</fullName>
    </submittedName>
</protein>
<feature type="region of interest" description="Disordered" evidence="1">
    <location>
        <begin position="1"/>
        <end position="23"/>
    </location>
</feature>
<gene>
    <name evidence="2" type="ORF">ZIOFF_038730</name>
</gene>
<reference evidence="2 3" key="1">
    <citation type="submission" date="2020-08" db="EMBL/GenBank/DDBJ databases">
        <title>Plant Genome Project.</title>
        <authorList>
            <person name="Zhang R.-G."/>
        </authorList>
    </citation>
    <scope>NUCLEOTIDE SEQUENCE [LARGE SCALE GENOMIC DNA]</scope>
    <source>
        <tissue evidence="2">Rhizome</tissue>
    </source>
</reference>
<evidence type="ECO:0000256" key="1">
    <source>
        <dbReference type="SAM" id="MobiDB-lite"/>
    </source>
</evidence>
<evidence type="ECO:0000313" key="2">
    <source>
        <dbReference type="EMBL" id="KAG6498974.1"/>
    </source>
</evidence>
<organism evidence="2 3">
    <name type="scientific">Zingiber officinale</name>
    <name type="common">Ginger</name>
    <name type="synonym">Amomum zingiber</name>
    <dbReference type="NCBI Taxonomy" id="94328"/>
    <lineage>
        <taxon>Eukaryota</taxon>
        <taxon>Viridiplantae</taxon>
        <taxon>Streptophyta</taxon>
        <taxon>Embryophyta</taxon>
        <taxon>Tracheophyta</taxon>
        <taxon>Spermatophyta</taxon>
        <taxon>Magnoliopsida</taxon>
        <taxon>Liliopsida</taxon>
        <taxon>Zingiberales</taxon>
        <taxon>Zingiberaceae</taxon>
        <taxon>Zingiber</taxon>
    </lineage>
</organism>
<dbReference type="AlphaFoldDB" id="A0A8J5G665"/>
<name>A0A8J5G665_ZINOF</name>
<accession>A0A8J5G665</accession>